<organism evidence="4 5">
    <name type="scientific">Hyaloscypha bicolor E</name>
    <dbReference type="NCBI Taxonomy" id="1095630"/>
    <lineage>
        <taxon>Eukaryota</taxon>
        <taxon>Fungi</taxon>
        <taxon>Dikarya</taxon>
        <taxon>Ascomycota</taxon>
        <taxon>Pezizomycotina</taxon>
        <taxon>Leotiomycetes</taxon>
        <taxon>Helotiales</taxon>
        <taxon>Hyaloscyphaceae</taxon>
        <taxon>Hyaloscypha</taxon>
        <taxon>Hyaloscypha bicolor</taxon>
    </lineage>
</organism>
<keyword evidence="2" id="KW-0479">Metal-binding</keyword>
<name>A0A2J6SGP3_9HELO</name>
<evidence type="ECO:0000313" key="4">
    <source>
        <dbReference type="EMBL" id="PMD49928.1"/>
    </source>
</evidence>
<gene>
    <name evidence="4" type="ORF">K444DRAFT_638507</name>
</gene>
<dbReference type="PANTHER" id="PTHR11820:SF7">
    <property type="entry name" value="ACYLPYRUVASE FAHD1, MITOCHONDRIAL"/>
    <property type="match status" value="1"/>
</dbReference>
<evidence type="ECO:0000256" key="2">
    <source>
        <dbReference type="ARBA" id="ARBA00022723"/>
    </source>
</evidence>
<dbReference type="GeneID" id="36592340"/>
<accession>A0A2J6SGP3</accession>
<dbReference type="RefSeq" id="XP_024726832.1">
    <property type="nucleotide sequence ID" value="XM_024884263.1"/>
</dbReference>
<comment type="similarity">
    <text evidence="1">Belongs to the FAH family.</text>
</comment>
<dbReference type="InterPro" id="IPR011234">
    <property type="entry name" value="Fumarylacetoacetase-like_C"/>
</dbReference>
<dbReference type="Gene3D" id="3.90.850.10">
    <property type="entry name" value="Fumarylacetoacetase-like, C-terminal domain"/>
    <property type="match status" value="1"/>
</dbReference>
<dbReference type="AlphaFoldDB" id="A0A2J6SGP3"/>
<dbReference type="Proteomes" id="UP000235371">
    <property type="component" value="Unassembled WGS sequence"/>
</dbReference>
<evidence type="ECO:0000313" key="5">
    <source>
        <dbReference type="Proteomes" id="UP000235371"/>
    </source>
</evidence>
<proteinExistence type="inferred from homology"/>
<dbReference type="SUPFAM" id="SSF56529">
    <property type="entry name" value="FAH"/>
    <property type="match status" value="1"/>
</dbReference>
<dbReference type="GO" id="GO:0046872">
    <property type="term" value="F:metal ion binding"/>
    <property type="evidence" value="ECO:0007669"/>
    <property type="project" value="UniProtKB-KW"/>
</dbReference>
<keyword evidence="5" id="KW-1185">Reference proteome</keyword>
<dbReference type="PANTHER" id="PTHR11820">
    <property type="entry name" value="ACYLPYRUVASE"/>
    <property type="match status" value="1"/>
</dbReference>
<dbReference type="InParanoid" id="A0A2J6SGP3"/>
<dbReference type="Pfam" id="PF01557">
    <property type="entry name" value="FAA_hydrolase"/>
    <property type="match status" value="1"/>
</dbReference>
<dbReference type="OrthoDB" id="411064at2759"/>
<dbReference type="EMBL" id="KZ613919">
    <property type="protein sequence ID" value="PMD49928.1"/>
    <property type="molecule type" value="Genomic_DNA"/>
</dbReference>
<reference evidence="4 5" key="1">
    <citation type="submission" date="2016-04" db="EMBL/GenBank/DDBJ databases">
        <title>A degradative enzymes factory behind the ericoid mycorrhizal symbiosis.</title>
        <authorList>
            <consortium name="DOE Joint Genome Institute"/>
            <person name="Martino E."/>
            <person name="Morin E."/>
            <person name="Grelet G."/>
            <person name="Kuo A."/>
            <person name="Kohler A."/>
            <person name="Daghino S."/>
            <person name="Barry K."/>
            <person name="Choi C."/>
            <person name="Cichocki N."/>
            <person name="Clum A."/>
            <person name="Copeland A."/>
            <person name="Hainaut M."/>
            <person name="Haridas S."/>
            <person name="Labutti K."/>
            <person name="Lindquist E."/>
            <person name="Lipzen A."/>
            <person name="Khouja H.-R."/>
            <person name="Murat C."/>
            <person name="Ohm R."/>
            <person name="Olson A."/>
            <person name="Spatafora J."/>
            <person name="Veneault-Fourrey C."/>
            <person name="Henrissat B."/>
            <person name="Grigoriev I."/>
            <person name="Martin F."/>
            <person name="Perotto S."/>
        </authorList>
    </citation>
    <scope>NUCLEOTIDE SEQUENCE [LARGE SCALE GENOMIC DNA]</scope>
    <source>
        <strain evidence="4 5">E</strain>
    </source>
</reference>
<dbReference type="FunFam" id="3.90.850.10:FF:000002">
    <property type="entry name" value="2-hydroxyhepta-2,4-diene-1,7-dioate isomerase"/>
    <property type="match status" value="1"/>
</dbReference>
<dbReference type="GO" id="GO:0018773">
    <property type="term" value="F:acetylpyruvate hydrolase activity"/>
    <property type="evidence" value="ECO:0007669"/>
    <property type="project" value="TreeGrafter"/>
</dbReference>
<dbReference type="GO" id="GO:0006107">
    <property type="term" value="P:oxaloacetate metabolic process"/>
    <property type="evidence" value="ECO:0007669"/>
    <property type="project" value="UniProtKB-ARBA"/>
</dbReference>
<evidence type="ECO:0000256" key="1">
    <source>
        <dbReference type="ARBA" id="ARBA00010211"/>
    </source>
</evidence>
<sequence length="299" mass="32016">MPSAVRIHPVWKRVVRFLAEDGQEYCGEPVDAELDVGLAMADREPVLVKVLDAKSALDLDAVFTGEVKTAILILSPLTLSEVGTIRCVGLNYTDHAAEMKLSIPKHPEIFFKPNTCAHGPVETLTIPHEAAGQADPEVELAVIIKKDCKNVSVGHALDYVLGYMTSNDVTARVVQTRGSQWGYSKGFDQFAPMGPTIVSAESIPDPSVLWLKTTLDGAVMQDKPAKNMIFSVAEIISYLSVGTTLKAGTVILTGTPSGIGHSHSPPLYLKEGSVLRLSISHGLGTLVNPIAQEAPVVLE</sequence>
<dbReference type="GO" id="GO:0050163">
    <property type="term" value="F:oxaloacetate tautomerase activity"/>
    <property type="evidence" value="ECO:0007669"/>
    <property type="project" value="UniProtKB-ARBA"/>
</dbReference>
<dbReference type="STRING" id="1095630.A0A2J6SGP3"/>
<dbReference type="InterPro" id="IPR036663">
    <property type="entry name" value="Fumarylacetoacetase_C_sf"/>
</dbReference>
<feature type="domain" description="Fumarylacetoacetase-like C-terminal" evidence="3">
    <location>
        <begin position="84"/>
        <end position="290"/>
    </location>
</feature>
<evidence type="ECO:0000259" key="3">
    <source>
        <dbReference type="Pfam" id="PF01557"/>
    </source>
</evidence>
<protein>
    <recommendedName>
        <fullName evidence="3">Fumarylacetoacetase-like C-terminal domain-containing protein</fullName>
    </recommendedName>
</protein>